<comment type="caution">
    <text evidence="2">The sequence shown here is derived from an EMBL/GenBank/DDBJ whole genome shotgun (WGS) entry which is preliminary data.</text>
</comment>
<evidence type="ECO:0000313" key="3">
    <source>
        <dbReference type="Proteomes" id="UP000314294"/>
    </source>
</evidence>
<protein>
    <submittedName>
        <fullName evidence="2">Uncharacterized protein</fullName>
    </submittedName>
</protein>
<dbReference type="EMBL" id="SRLO01000272">
    <property type="protein sequence ID" value="TNN63462.1"/>
    <property type="molecule type" value="Genomic_DNA"/>
</dbReference>
<dbReference type="Proteomes" id="UP000314294">
    <property type="component" value="Unassembled WGS sequence"/>
</dbReference>
<sequence length="132" mass="14608">MGTLEPSGMLFSALYCWIITVPNSSSNYMKDNDKRHAQLQQPRRGGVRLLRRAEAVRGVRLRAALGGFRRRGGSGLSVSLPPAENGVLWREQAAAAAAALGLSQKELDLRERSLSRHQSPVKRQDRHADVHI</sequence>
<feature type="compositionally biased region" description="Basic and acidic residues" evidence="1">
    <location>
        <begin position="122"/>
        <end position="132"/>
    </location>
</feature>
<feature type="region of interest" description="Disordered" evidence="1">
    <location>
        <begin position="112"/>
        <end position="132"/>
    </location>
</feature>
<proteinExistence type="predicted"/>
<name>A0A4Z2HF93_9TELE</name>
<reference evidence="2 3" key="1">
    <citation type="submission" date="2019-03" db="EMBL/GenBank/DDBJ databases">
        <title>First draft genome of Liparis tanakae, snailfish: a comprehensive survey of snailfish specific genes.</title>
        <authorList>
            <person name="Kim W."/>
            <person name="Song I."/>
            <person name="Jeong J.-H."/>
            <person name="Kim D."/>
            <person name="Kim S."/>
            <person name="Ryu S."/>
            <person name="Song J.Y."/>
            <person name="Lee S.K."/>
        </authorList>
    </citation>
    <scope>NUCLEOTIDE SEQUENCE [LARGE SCALE GENOMIC DNA]</scope>
    <source>
        <tissue evidence="2">Muscle</tissue>
    </source>
</reference>
<organism evidence="2 3">
    <name type="scientific">Liparis tanakae</name>
    <name type="common">Tanaka's snailfish</name>
    <dbReference type="NCBI Taxonomy" id="230148"/>
    <lineage>
        <taxon>Eukaryota</taxon>
        <taxon>Metazoa</taxon>
        <taxon>Chordata</taxon>
        <taxon>Craniata</taxon>
        <taxon>Vertebrata</taxon>
        <taxon>Euteleostomi</taxon>
        <taxon>Actinopterygii</taxon>
        <taxon>Neopterygii</taxon>
        <taxon>Teleostei</taxon>
        <taxon>Neoteleostei</taxon>
        <taxon>Acanthomorphata</taxon>
        <taxon>Eupercaria</taxon>
        <taxon>Perciformes</taxon>
        <taxon>Cottioidei</taxon>
        <taxon>Cottales</taxon>
        <taxon>Liparidae</taxon>
        <taxon>Liparis</taxon>
    </lineage>
</organism>
<keyword evidence="3" id="KW-1185">Reference proteome</keyword>
<evidence type="ECO:0000256" key="1">
    <source>
        <dbReference type="SAM" id="MobiDB-lite"/>
    </source>
</evidence>
<dbReference type="AlphaFoldDB" id="A0A4Z2HF93"/>
<gene>
    <name evidence="2" type="ORF">EYF80_026312</name>
</gene>
<accession>A0A4Z2HF93</accession>
<evidence type="ECO:0000313" key="2">
    <source>
        <dbReference type="EMBL" id="TNN63462.1"/>
    </source>
</evidence>